<proteinExistence type="predicted"/>
<dbReference type="AlphaFoldDB" id="K2IDN3"/>
<accession>K2IDN3</accession>
<protein>
    <submittedName>
        <fullName evidence="1">Manganese-dependent inorganic pyrophosphatase</fullName>
    </submittedName>
</protein>
<organism evidence="1 2">
    <name type="scientific">Gallaecimonas xiamenensis 3-C-1</name>
    <dbReference type="NCBI Taxonomy" id="745411"/>
    <lineage>
        <taxon>Bacteria</taxon>
        <taxon>Pseudomonadati</taxon>
        <taxon>Pseudomonadota</taxon>
        <taxon>Gammaproteobacteria</taxon>
        <taxon>Enterobacterales</taxon>
        <taxon>Gallaecimonadaceae</taxon>
        <taxon>Gallaecimonas</taxon>
    </lineage>
</organism>
<dbReference type="Proteomes" id="UP000006755">
    <property type="component" value="Unassembled WGS sequence"/>
</dbReference>
<dbReference type="SUPFAM" id="SSF64182">
    <property type="entry name" value="DHH phosphoesterases"/>
    <property type="match status" value="1"/>
</dbReference>
<dbReference type="InterPro" id="IPR038763">
    <property type="entry name" value="DHH_sf"/>
</dbReference>
<name>K2IDN3_9GAMM</name>
<evidence type="ECO:0000313" key="2">
    <source>
        <dbReference type="Proteomes" id="UP000006755"/>
    </source>
</evidence>
<comment type="caution">
    <text evidence="1">The sequence shown here is derived from an EMBL/GenBank/DDBJ whole genome shotgun (WGS) entry which is preliminary data.</text>
</comment>
<dbReference type="Gene3D" id="3.10.310.20">
    <property type="entry name" value="DHHA2 domain"/>
    <property type="match status" value="1"/>
</dbReference>
<dbReference type="EMBL" id="AMRI01000033">
    <property type="protein sequence ID" value="EKE68086.1"/>
    <property type="molecule type" value="Genomic_DNA"/>
</dbReference>
<dbReference type="Gene3D" id="3.90.1640.10">
    <property type="entry name" value="inorganic pyrophosphatase (n-terminal core)"/>
    <property type="match status" value="1"/>
</dbReference>
<keyword evidence="2" id="KW-1185">Reference proteome</keyword>
<dbReference type="InterPro" id="IPR038222">
    <property type="entry name" value="DHHA2_dom_sf"/>
</dbReference>
<evidence type="ECO:0000313" key="1">
    <source>
        <dbReference type="EMBL" id="EKE68086.1"/>
    </source>
</evidence>
<dbReference type="STRING" id="745411.B3C1_17357"/>
<gene>
    <name evidence="1" type="ORF">B3C1_17357</name>
</gene>
<sequence length="186" mass="22117">MIWEKYVKLEKVHQLPESIAKLLYLAIVSNTLNLKAFVTTDRDIEAKIGIEKLGFFKSELITEYYSHIEHQLLNDFKNVLLNDVKTHDWKGEDCFIGQLEMLDSEELIETYFLTGTATKYIQEKYATNEQLWFVVISDINKGYNLIFTEDRKTKRLIERNFSFTFDGNFAKSDRLWMRKEFIRDMS</sequence>
<reference evidence="1 2" key="1">
    <citation type="journal article" date="2012" name="J. Bacteriol.">
        <title>Genome Sequence of Gallaecimonas xiamenensis Type Strain 3-C-1.</title>
        <authorList>
            <person name="Lai Q."/>
            <person name="Wang L."/>
            <person name="Wang W."/>
            <person name="Shao Z."/>
        </authorList>
    </citation>
    <scope>NUCLEOTIDE SEQUENCE [LARGE SCALE GENOMIC DNA]</scope>
    <source>
        <strain evidence="1 2">3-C-1</strain>
    </source>
</reference>